<evidence type="ECO:0000256" key="2">
    <source>
        <dbReference type="ARBA" id="ARBA00022475"/>
    </source>
</evidence>
<protein>
    <submittedName>
        <fullName evidence="11">Two-component system sensor histidine kinase YesM</fullName>
        <ecNumber evidence="11">2.7.13.3</ecNumber>
    </submittedName>
</protein>
<dbReference type="InterPro" id="IPR010559">
    <property type="entry name" value="Sig_transdc_His_kin_internal"/>
</dbReference>
<keyword evidence="12" id="KW-1185">Reference proteome</keyword>
<keyword evidence="5 9" id="KW-0812">Transmembrane</keyword>
<feature type="domain" description="HAMP" evidence="10">
    <location>
        <begin position="357"/>
        <end position="409"/>
    </location>
</feature>
<comment type="caution">
    <text evidence="11">The sequence shown here is derived from an EMBL/GenBank/DDBJ whole genome shotgun (WGS) entry which is preliminary data.</text>
</comment>
<dbReference type="CDD" id="cd06225">
    <property type="entry name" value="HAMP"/>
    <property type="match status" value="1"/>
</dbReference>
<reference evidence="11 12" key="1">
    <citation type="submission" date="2023-07" db="EMBL/GenBank/DDBJ databases">
        <title>Genomic Encyclopedia of Type Strains, Phase IV (KMG-IV): sequencing the most valuable type-strain genomes for metagenomic binning, comparative biology and taxonomic classification.</title>
        <authorList>
            <person name="Goeker M."/>
        </authorList>
    </citation>
    <scope>NUCLEOTIDE SEQUENCE [LARGE SCALE GENOMIC DNA]</scope>
    <source>
        <strain evidence="11 12">DSM 22170</strain>
    </source>
</reference>
<evidence type="ECO:0000256" key="8">
    <source>
        <dbReference type="ARBA" id="ARBA00023136"/>
    </source>
</evidence>
<evidence type="ECO:0000256" key="6">
    <source>
        <dbReference type="ARBA" id="ARBA00022777"/>
    </source>
</evidence>
<dbReference type="PANTHER" id="PTHR34220:SF7">
    <property type="entry name" value="SENSOR HISTIDINE KINASE YPDA"/>
    <property type="match status" value="1"/>
</dbReference>
<dbReference type="SMART" id="SM00304">
    <property type="entry name" value="HAMP"/>
    <property type="match status" value="1"/>
</dbReference>
<evidence type="ECO:0000256" key="4">
    <source>
        <dbReference type="ARBA" id="ARBA00022679"/>
    </source>
</evidence>
<accession>A0ABU1J376</accession>
<dbReference type="PROSITE" id="PS50885">
    <property type="entry name" value="HAMP"/>
    <property type="match status" value="1"/>
</dbReference>
<evidence type="ECO:0000256" key="9">
    <source>
        <dbReference type="SAM" id="Phobius"/>
    </source>
</evidence>
<dbReference type="SUPFAM" id="SSF55874">
    <property type="entry name" value="ATPase domain of HSP90 chaperone/DNA topoisomerase II/histidine kinase"/>
    <property type="match status" value="1"/>
</dbReference>
<dbReference type="PANTHER" id="PTHR34220">
    <property type="entry name" value="SENSOR HISTIDINE KINASE YPDA"/>
    <property type="match status" value="1"/>
</dbReference>
<evidence type="ECO:0000259" key="10">
    <source>
        <dbReference type="PROSITE" id="PS50885"/>
    </source>
</evidence>
<dbReference type="InterPro" id="IPR033479">
    <property type="entry name" value="dCache_1"/>
</dbReference>
<keyword evidence="8 9" id="KW-0472">Membrane</keyword>
<dbReference type="Pfam" id="PF06580">
    <property type="entry name" value="His_kinase"/>
    <property type="match status" value="1"/>
</dbReference>
<dbReference type="Pfam" id="PF02518">
    <property type="entry name" value="HATPase_c"/>
    <property type="match status" value="1"/>
</dbReference>
<dbReference type="GO" id="GO:0004673">
    <property type="term" value="F:protein histidine kinase activity"/>
    <property type="evidence" value="ECO:0007669"/>
    <property type="project" value="UniProtKB-EC"/>
</dbReference>
<evidence type="ECO:0000313" key="11">
    <source>
        <dbReference type="EMBL" id="MDR6245037.1"/>
    </source>
</evidence>
<dbReference type="Gene3D" id="6.10.340.10">
    <property type="match status" value="1"/>
</dbReference>
<evidence type="ECO:0000256" key="7">
    <source>
        <dbReference type="ARBA" id="ARBA00022989"/>
    </source>
</evidence>
<dbReference type="InterPro" id="IPR050640">
    <property type="entry name" value="Bact_2-comp_sensor_kinase"/>
</dbReference>
<keyword evidence="4 11" id="KW-0808">Transferase</keyword>
<dbReference type="InterPro" id="IPR003660">
    <property type="entry name" value="HAMP_dom"/>
</dbReference>
<keyword evidence="3" id="KW-0597">Phosphoprotein</keyword>
<keyword evidence="7 9" id="KW-1133">Transmembrane helix</keyword>
<organism evidence="11 12">
    <name type="scientific">Paenibacillus hunanensis</name>
    <dbReference type="NCBI Taxonomy" id="539262"/>
    <lineage>
        <taxon>Bacteria</taxon>
        <taxon>Bacillati</taxon>
        <taxon>Bacillota</taxon>
        <taxon>Bacilli</taxon>
        <taxon>Bacillales</taxon>
        <taxon>Paenibacillaceae</taxon>
        <taxon>Paenibacillus</taxon>
    </lineage>
</organism>
<dbReference type="EC" id="2.7.13.3" evidence="11"/>
<keyword evidence="6 11" id="KW-0418">Kinase</keyword>
<dbReference type="CDD" id="cd18773">
    <property type="entry name" value="PDC1_HK_sensor"/>
    <property type="match status" value="1"/>
</dbReference>
<dbReference type="InterPro" id="IPR036890">
    <property type="entry name" value="HATPase_C_sf"/>
</dbReference>
<dbReference type="Pfam" id="PF02743">
    <property type="entry name" value="dCache_1"/>
    <property type="match status" value="1"/>
</dbReference>
<evidence type="ECO:0000256" key="1">
    <source>
        <dbReference type="ARBA" id="ARBA00004651"/>
    </source>
</evidence>
<feature type="transmembrane region" description="Helical" evidence="9">
    <location>
        <begin position="33"/>
        <end position="54"/>
    </location>
</feature>
<evidence type="ECO:0000256" key="3">
    <source>
        <dbReference type="ARBA" id="ARBA00022553"/>
    </source>
</evidence>
<name>A0ABU1J376_9BACL</name>
<dbReference type="SUPFAM" id="SSF158472">
    <property type="entry name" value="HAMP domain-like"/>
    <property type="match status" value="1"/>
</dbReference>
<sequence>MPNKPGMIERLRRWLRQDWRQYHPHHLPLRDQLIALFLLVGILPAILLGVMVNWTSDRIIENQVTDNTLQLIGKVNQTLDTYMEHMQSITYLIGFDPTVEEFMSANSTANPRNLSDAEPEDGTITEGLSGTSVYRIRQFLQGFTTVYPEIAGMLVVNRNGDYISNEMYARDATRSLTEEQWYKDAAAKQGLFTIVGHPTGRNVTSHTNYLDSEVISVARALNDPRTGKVTGVVLIDLKLRVIAQAAKDVRLGKTGYLMVTDAVGQPIYAPKGPLEQAMPARLAASLTGAKQSVFTGELEGQQVQLVYTTSDYTGWKTVGVFRLSESVAESRAIRFYVVIFLFIVCFVGLTASYGLSQSISRPIHRLSALMQKAEAGDMTARYMNDRRDEVGMLGRSFNRMINEIRNLMKLNLRQEQQKRSAELRSLQAHIRPHFLYNTLDTIQWMARKKGAEDISELVGSLSRLFRIGLSGGSDIIRLAEEEEHIRSYLQIQQTRYAGKLHYTMDIDESLHDVYVIKLLLQPLVENAIYHGIRARRGPGMITISARQQDDLIVYTVTDDGAGITDERLAELEAQLQQPLTTLESRGPEPAGSYGLLNIQARIHLAYGTRYGLTLRRVPEGGTAVMVTQPILRQFPAALIRQEEEHHE</sequence>
<dbReference type="Proteomes" id="UP001185028">
    <property type="component" value="Unassembled WGS sequence"/>
</dbReference>
<dbReference type="EMBL" id="JAVDQH010000011">
    <property type="protein sequence ID" value="MDR6245037.1"/>
    <property type="molecule type" value="Genomic_DNA"/>
</dbReference>
<evidence type="ECO:0000256" key="5">
    <source>
        <dbReference type="ARBA" id="ARBA00022692"/>
    </source>
</evidence>
<evidence type="ECO:0000313" key="12">
    <source>
        <dbReference type="Proteomes" id="UP001185028"/>
    </source>
</evidence>
<proteinExistence type="predicted"/>
<comment type="subcellular location">
    <subcellularLocation>
        <location evidence="1">Cell membrane</location>
        <topology evidence="1">Multi-pass membrane protein</topology>
    </subcellularLocation>
</comment>
<dbReference type="Gene3D" id="3.30.565.10">
    <property type="entry name" value="Histidine kinase-like ATPase, C-terminal domain"/>
    <property type="match status" value="1"/>
</dbReference>
<dbReference type="RefSeq" id="WP_229685535.1">
    <property type="nucleotide sequence ID" value="NZ_BMMB01000001.1"/>
</dbReference>
<dbReference type="Pfam" id="PF00672">
    <property type="entry name" value="HAMP"/>
    <property type="match status" value="1"/>
</dbReference>
<dbReference type="InterPro" id="IPR003594">
    <property type="entry name" value="HATPase_dom"/>
</dbReference>
<gene>
    <name evidence="11" type="ORF">JOC58_002935</name>
</gene>
<feature type="transmembrane region" description="Helical" evidence="9">
    <location>
        <begin position="333"/>
        <end position="355"/>
    </location>
</feature>
<dbReference type="Gene3D" id="3.30.450.20">
    <property type="entry name" value="PAS domain"/>
    <property type="match status" value="2"/>
</dbReference>
<keyword evidence="2" id="KW-1003">Cell membrane</keyword>